<evidence type="ECO:0000313" key="1">
    <source>
        <dbReference type="EMBL" id="MEK8045025.1"/>
    </source>
</evidence>
<dbReference type="EMBL" id="JBBUTI010000001">
    <property type="protein sequence ID" value="MEK8045025.1"/>
    <property type="molecule type" value="Genomic_DNA"/>
</dbReference>
<proteinExistence type="predicted"/>
<sequence length="538" mass="59762">MSLINKILRGAARVLARRPTDPRVAPLCAALQAEADRLPAPSENGPLLAVQGVEDPLFYGLFASLALALRDATGARTALLQVRAINGAIGNDWIARIARSLPLNWLVNRQWAAANHGLIGSVAYRSDSLSHPLGDAADWFRAGRLWRSLQACDDISGLRIDGVLVGDLVIDSFLRFRPSPRFDVTDPFVRHVLWQCLRDLRRAGAWFAKARPSMYLSSYSTYIEHGIAVRVALAHGVPVRVYGNFITFGKRLSTEDVFHTVDTSDYRRAFDARPDQAECLAEADRQLSVRLSGGIDTATSYMKVSAYADSGTAVPVEVNGAVVIFLHDFYDSPHVYGDLVFPDFWVWLDFTVKTLREAGIPFWVKPHPNQIALSSEVMKDLQREHPDLRLLSASITNAQLVRAGMRCGVTVYGTVAHELAYLGVPCISCARHPHHAFEFARTASTAAEYQSMLRTPGHCPLPQAEMKRQALAFYFMHNLNGDPELLALRRQFIAFWKSSNAEDAKPDSVRDGLAALRALPGWRDHLEILIKEFTSHAR</sequence>
<evidence type="ECO:0000313" key="2">
    <source>
        <dbReference type="Proteomes" id="UP001379945"/>
    </source>
</evidence>
<accession>A0ABU9BZK9</accession>
<dbReference type="RefSeq" id="WP_341397177.1">
    <property type="nucleotide sequence ID" value="NZ_JBBUTI010000001.1"/>
</dbReference>
<protein>
    <recommendedName>
        <fullName evidence="3">Capsule polysaccharide biosynthesis protein</fullName>
    </recommendedName>
</protein>
<reference evidence="1 2" key="1">
    <citation type="submission" date="2024-04" db="EMBL/GenBank/DDBJ databases">
        <title>Novel species of the genus Ideonella isolated from streams.</title>
        <authorList>
            <person name="Lu H."/>
        </authorList>
    </citation>
    <scope>NUCLEOTIDE SEQUENCE [LARGE SCALE GENOMIC DNA]</scope>
    <source>
        <strain evidence="1 2">LYT19W</strain>
    </source>
</reference>
<keyword evidence="2" id="KW-1185">Reference proteome</keyword>
<comment type="caution">
    <text evidence="1">The sequence shown here is derived from an EMBL/GenBank/DDBJ whole genome shotgun (WGS) entry which is preliminary data.</text>
</comment>
<gene>
    <name evidence="1" type="ORF">AACH00_01545</name>
</gene>
<evidence type="ECO:0008006" key="3">
    <source>
        <dbReference type="Google" id="ProtNLM"/>
    </source>
</evidence>
<organism evidence="1 2">
    <name type="scientific">Ideonella margarita</name>
    <dbReference type="NCBI Taxonomy" id="2984191"/>
    <lineage>
        <taxon>Bacteria</taxon>
        <taxon>Pseudomonadati</taxon>
        <taxon>Pseudomonadota</taxon>
        <taxon>Betaproteobacteria</taxon>
        <taxon>Burkholderiales</taxon>
        <taxon>Sphaerotilaceae</taxon>
        <taxon>Ideonella</taxon>
    </lineage>
</organism>
<dbReference type="Proteomes" id="UP001379945">
    <property type="component" value="Unassembled WGS sequence"/>
</dbReference>
<name>A0ABU9BZK9_9BURK</name>